<sequence>MPPPATQDEGRTAPSEKRGRRLAGPLPYVVAAVLAVVLVVVTVVRGGAADVTNEALGDQQLKIMAPADPGGGWDQTSRAMQASLKELAGRTEVYNVGGAGGTIGLSQFAQLDGQSHQLMTTGLIMVGAIAANGSANTLDEVTPLARLTTDSQVIVVPAESDIMTMEDLADRMRDQLSSVSFAGGSAGGAEQILAGLVAKDLELNPGDVNYIAHSGGGEAVATLLSGSAVAGISGISEIKAQIDAGQMRALAVSSAERVGVLPDVPTLRESDIDVELTNWRGVVAPAGITTEQEQALESLVMAMTETDEWQETLAREGWGDVALAGPQFETFLDDEIVRTTQIVDELGLSEEQR</sequence>
<evidence type="ECO:0000313" key="4">
    <source>
        <dbReference type="Proteomes" id="UP001500843"/>
    </source>
</evidence>
<keyword evidence="4" id="KW-1185">Reference proteome</keyword>
<keyword evidence="2" id="KW-0812">Transmembrane</keyword>
<dbReference type="SUPFAM" id="SSF53850">
    <property type="entry name" value="Periplasmic binding protein-like II"/>
    <property type="match status" value="1"/>
</dbReference>
<evidence type="ECO:0000256" key="2">
    <source>
        <dbReference type="SAM" id="Phobius"/>
    </source>
</evidence>
<proteinExistence type="inferred from homology"/>
<evidence type="ECO:0000256" key="1">
    <source>
        <dbReference type="ARBA" id="ARBA00006987"/>
    </source>
</evidence>
<dbReference type="EMBL" id="BAABHM010000004">
    <property type="protein sequence ID" value="GAA4689859.1"/>
    <property type="molecule type" value="Genomic_DNA"/>
</dbReference>
<dbReference type="InterPro" id="IPR005064">
    <property type="entry name" value="BUG"/>
</dbReference>
<comment type="caution">
    <text evidence="3">The sequence shown here is derived from an EMBL/GenBank/DDBJ whole genome shotgun (WGS) entry which is preliminary data.</text>
</comment>
<organism evidence="3 4">
    <name type="scientific">Promicromonospora umidemergens</name>
    <dbReference type="NCBI Taxonomy" id="629679"/>
    <lineage>
        <taxon>Bacteria</taxon>
        <taxon>Bacillati</taxon>
        <taxon>Actinomycetota</taxon>
        <taxon>Actinomycetes</taxon>
        <taxon>Micrococcales</taxon>
        <taxon>Promicromonosporaceae</taxon>
        <taxon>Promicromonospora</taxon>
    </lineage>
</organism>
<dbReference type="Pfam" id="PF03401">
    <property type="entry name" value="TctC"/>
    <property type="match status" value="1"/>
</dbReference>
<dbReference type="PANTHER" id="PTHR42928">
    <property type="entry name" value="TRICARBOXYLATE-BINDING PROTEIN"/>
    <property type="match status" value="1"/>
</dbReference>
<dbReference type="PIRSF" id="PIRSF017082">
    <property type="entry name" value="YflP"/>
    <property type="match status" value="1"/>
</dbReference>
<keyword evidence="2" id="KW-1133">Transmembrane helix</keyword>
<comment type="similarity">
    <text evidence="1">Belongs to the UPF0065 (bug) family.</text>
</comment>
<dbReference type="InterPro" id="IPR042100">
    <property type="entry name" value="Bug_dom1"/>
</dbReference>
<accession>A0ABP8WKE6</accession>
<evidence type="ECO:0000313" key="3">
    <source>
        <dbReference type="EMBL" id="GAA4689859.1"/>
    </source>
</evidence>
<dbReference type="RefSeq" id="WP_253871063.1">
    <property type="nucleotide sequence ID" value="NZ_BAABHM010000004.1"/>
</dbReference>
<dbReference type="CDD" id="cd07012">
    <property type="entry name" value="PBP2_Bug_TTT"/>
    <property type="match status" value="1"/>
</dbReference>
<reference evidence="4" key="1">
    <citation type="journal article" date="2019" name="Int. J. Syst. Evol. Microbiol.">
        <title>The Global Catalogue of Microorganisms (GCM) 10K type strain sequencing project: providing services to taxonomists for standard genome sequencing and annotation.</title>
        <authorList>
            <consortium name="The Broad Institute Genomics Platform"/>
            <consortium name="The Broad Institute Genome Sequencing Center for Infectious Disease"/>
            <person name="Wu L."/>
            <person name="Ma J."/>
        </authorList>
    </citation>
    <scope>NUCLEOTIDE SEQUENCE [LARGE SCALE GENOMIC DNA]</scope>
    <source>
        <strain evidence="4">JCM 17975</strain>
    </source>
</reference>
<keyword evidence="2" id="KW-0472">Membrane</keyword>
<dbReference type="Proteomes" id="UP001500843">
    <property type="component" value="Unassembled WGS sequence"/>
</dbReference>
<dbReference type="Gene3D" id="3.40.190.150">
    <property type="entry name" value="Bordetella uptake gene, domain 1"/>
    <property type="match status" value="1"/>
</dbReference>
<protein>
    <submittedName>
        <fullName evidence="3">Tripartite tricarboxylate transporter substrate-binding protein</fullName>
    </submittedName>
</protein>
<dbReference type="PANTHER" id="PTHR42928:SF3">
    <property type="entry name" value="UPF0065 PROTEIN YFLP"/>
    <property type="match status" value="1"/>
</dbReference>
<feature type="transmembrane region" description="Helical" evidence="2">
    <location>
        <begin position="26"/>
        <end position="44"/>
    </location>
</feature>
<name>A0ABP8WKE6_9MICO</name>
<dbReference type="Gene3D" id="3.40.190.10">
    <property type="entry name" value="Periplasmic binding protein-like II"/>
    <property type="match status" value="1"/>
</dbReference>
<gene>
    <name evidence="3" type="ORF">GCM10023198_05670</name>
</gene>